<feature type="region of interest" description="Disordered" evidence="1">
    <location>
        <begin position="1"/>
        <end position="83"/>
    </location>
</feature>
<sequence length="83" mass="8892">MVKGSILTNHKLTLTTQREDQGVTEDSPVGTLIKRCLSPSSPDLTGEPDHTASAGRAPAARPGGGTTRRRVSRSLERLKILQD</sequence>
<feature type="compositionally biased region" description="Basic and acidic residues" evidence="1">
    <location>
        <begin position="73"/>
        <end position="83"/>
    </location>
</feature>
<dbReference type="EMBL" id="AKHW03006631">
    <property type="protein sequence ID" value="KYO19340.1"/>
    <property type="molecule type" value="Genomic_DNA"/>
</dbReference>
<protein>
    <submittedName>
        <fullName evidence="2">Uncharacterized protein</fullName>
    </submittedName>
</protein>
<evidence type="ECO:0000313" key="2">
    <source>
        <dbReference type="EMBL" id="KYO19340.1"/>
    </source>
</evidence>
<feature type="compositionally biased region" description="Polar residues" evidence="1">
    <location>
        <begin position="1"/>
        <end position="16"/>
    </location>
</feature>
<organism evidence="2 3">
    <name type="scientific">Alligator mississippiensis</name>
    <name type="common">American alligator</name>
    <dbReference type="NCBI Taxonomy" id="8496"/>
    <lineage>
        <taxon>Eukaryota</taxon>
        <taxon>Metazoa</taxon>
        <taxon>Chordata</taxon>
        <taxon>Craniata</taxon>
        <taxon>Vertebrata</taxon>
        <taxon>Euteleostomi</taxon>
        <taxon>Archelosauria</taxon>
        <taxon>Archosauria</taxon>
        <taxon>Crocodylia</taxon>
        <taxon>Alligatoridae</taxon>
        <taxon>Alligatorinae</taxon>
        <taxon>Alligator</taxon>
    </lineage>
</organism>
<evidence type="ECO:0000256" key="1">
    <source>
        <dbReference type="SAM" id="MobiDB-lite"/>
    </source>
</evidence>
<keyword evidence="3" id="KW-1185">Reference proteome</keyword>
<comment type="caution">
    <text evidence="2">The sequence shown here is derived from an EMBL/GenBank/DDBJ whole genome shotgun (WGS) entry which is preliminary data.</text>
</comment>
<evidence type="ECO:0000313" key="3">
    <source>
        <dbReference type="Proteomes" id="UP000050525"/>
    </source>
</evidence>
<accession>A0A151M4K4</accession>
<reference evidence="2 3" key="1">
    <citation type="journal article" date="2012" name="Genome Biol.">
        <title>Sequencing three crocodilian genomes to illuminate the evolution of archosaurs and amniotes.</title>
        <authorList>
            <person name="St John J.A."/>
            <person name="Braun E.L."/>
            <person name="Isberg S.R."/>
            <person name="Miles L.G."/>
            <person name="Chong A.Y."/>
            <person name="Gongora J."/>
            <person name="Dalzell P."/>
            <person name="Moran C."/>
            <person name="Bed'hom B."/>
            <person name="Abzhanov A."/>
            <person name="Burgess S.C."/>
            <person name="Cooksey A.M."/>
            <person name="Castoe T.A."/>
            <person name="Crawford N.G."/>
            <person name="Densmore L.D."/>
            <person name="Drew J.C."/>
            <person name="Edwards S.V."/>
            <person name="Faircloth B.C."/>
            <person name="Fujita M.K."/>
            <person name="Greenwold M.J."/>
            <person name="Hoffmann F.G."/>
            <person name="Howard J.M."/>
            <person name="Iguchi T."/>
            <person name="Janes D.E."/>
            <person name="Khan S.Y."/>
            <person name="Kohno S."/>
            <person name="de Koning A.J."/>
            <person name="Lance S.L."/>
            <person name="McCarthy F.M."/>
            <person name="McCormack J.E."/>
            <person name="Merchant M.E."/>
            <person name="Peterson D.G."/>
            <person name="Pollock D.D."/>
            <person name="Pourmand N."/>
            <person name="Raney B.J."/>
            <person name="Roessler K.A."/>
            <person name="Sanford J.R."/>
            <person name="Sawyer R.H."/>
            <person name="Schmidt C.J."/>
            <person name="Triplett E.W."/>
            <person name="Tuberville T.D."/>
            <person name="Venegas-Anaya M."/>
            <person name="Howard J.T."/>
            <person name="Jarvis E.D."/>
            <person name="Guillette L.J.Jr."/>
            <person name="Glenn T.C."/>
            <person name="Green R.E."/>
            <person name="Ray D.A."/>
        </authorList>
    </citation>
    <scope>NUCLEOTIDE SEQUENCE [LARGE SCALE GENOMIC DNA]</scope>
    <source>
        <strain evidence="2">KSC_2009_1</strain>
    </source>
</reference>
<gene>
    <name evidence="2" type="ORF">Y1Q_0003485</name>
</gene>
<proteinExistence type="predicted"/>
<dbReference type="AlphaFoldDB" id="A0A151M4K4"/>
<dbReference type="Proteomes" id="UP000050525">
    <property type="component" value="Unassembled WGS sequence"/>
</dbReference>
<name>A0A151M4K4_ALLMI</name>